<dbReference type="EMBL" id="JAGHKO010000011">
    <property type="protein sequence ID" value="MBO9203842.1"/>
    <property type="molecule type" value="Genomic_DNA"/>
</dbReference>
<feature type="chain" id="PRO_5046659937" evidence="1">
    <location>
        <begin position="27"/>
        <end position="77"/>
    </location>
</feature>
<keyword evidence="3" id="KW-1185">Reference proteome</keyword>
<dbReference type="RefSeq" id="WP_209141893.1">
    <property type="nucleotide sequence ID" value="NZ_JAGHKO010000011.1"/>
</dbReference>
<name>A0ABS3Z0Z2_9BACT</name>
<keyword evidence="1" id="KW-0732">Signal</keyword>
<organism evidence="2 3">
    <name type="scientific">Niastella soli</name>
    <dbReference type="NCBI Taxonomy" id="2821487"/>
    <lineage>
        <taxon>Bacteria</taxon>
        <taxon>Pseudomonadati</taxon>
        <taxon>Bacteroidota</taxon>
        <taxon>Chitinophagia</taxon>
        <taxon>Chitinophagales</taxon>
        <taxon>Chitinophagaceae</taxon>
        <taxon>Niastella</taxon>
    </lineage>
</organism>
<accession>A0ABS3Z0Z2</accession>
<evidence type="ECO:0000313" key="3">
    <source>
        <dbReference type="Proteomes" id="UP000677244"/>
    </source>
</evidence>
<proteinExistence type="predicted"/>
<feature type="signal peptide" evidence="1">
    <location>
        <begin position="1"/>
        <end position="26"/>
    </location>
</feature>
<protein>
    <submittedName>
        <fullName evidence="2">Uncharacterized protein</fullName>
    </submittedName>
</protein>
<evidence type="ECO:0000313" key="2">
    <source>
        <dbReference type="EMBL" id="MBO9203842.1"/>
    </source>
</evidence>
<comment type="caution">
    <text evidence="2">The sequence shown here is derived from an EMBL/GenBank/DDBJ whole genome shotgun (WGS) entry which is preliminary data.</text>
</comment>
<reference evidence="2 3" key="1">
    <citation type="submission" date="2021-03" db="EMBL/GenBank/DDBJ databases">
        <title>Assistant Professor.</title>
        <authorList>
            <person name="Huq M.A."/>
        </authorList>
    </citation>
    <scope>NUCLEOTIDE SEQUENCE [LARGE SCALE GENOMIC DNA]</scope>
    <source>
        <strain evidence="2 3">MAH-29</strain>
    </source>
</reference>
<gene>
    <name evidence="2" type="ORF">J7I42_26395</name>
</gene>
<sequence>MKKKVFSAMGVAAIAAVVFFASKSNANSKNVDLSSLVKINTASAECFSSHGAGGGKCLSLAQFCVGDPGNNECDFGW</sequence>
<evidence type="ECO:0000256" key="1">
    <source>
        <dbReference type="SAM" id="SignalP"/>
    </source>
</evidence>
<dbReference type="Proteomes" id="UP000677244">
    <property type="component" value="Unassembled WGS sequence"/>
</dbReference>